<dbReference type="InterPro" id="IPR002937">
    <property type="entry name" value="Amino_oxidase"/>
</dbReference>
<dbReference type="Pfam" id="PF01593">
    <property type="entry name" value="Amino_oxidase"/>
    <property type="match status" value="1"/>
</dbReference>
<dbReference type="SUPFAM" id="SSF51905">
    <property type="entry name" value="FAD/NAD(P)-binding domain"/>
    <property type="match status" value="1"/>
</dbReference>
<dbReference type="PANTHER" id="PTHR10742">
    <property type="entry name" value="FLAVIN MONOAMINE OXIDASE"/>
    <property type="match status" value="1"/>
</dbReference>
<evidence type="ECO:0000259" key="1">
    <source>
        <dbReference type="Pfam" id="PF01593"/>
    </source>
</evidence>
<accession>A0ABW3VWB8</accession>
<feature type="domain" description="Amine oxidase" evidence="1">
    <location>
        <begin position="26"/>
        <end position="444"/>
    </location>
</feature>
<evidence type="ECO:0000313" key="2">
    <source>
        <dbReference type="EMBL" id="MFD1246847.1"/>
    </source>
</evidence>
<dbReference type="RefSeq" id="WP_367917677.1">
    <property type="nucleotide sequence ID" value="NZ_BAABAC010000005.1"/>
</dbReference>
<dbReference type="Proteomes" id="UP001597229">
    <property type="component" value="Unassembled WGS sequence"/>
</dbReference>
<dbReference type="EMBL" id="JBHTLX010000005">
    <property type="protein sequence ID" value="MFD1246847.1"/>
    <property type="molecule type" value="Genomic_DNA"/>
</dbReference>
<dbReference type="InterPro" id="IPR050281">
    <property type="entry name" value="Flavin_monoamine_oxidase"/>
</dbReference>
<dbReference type="PANTHER" id="PTHR10742:SF410">
    <property type="entry name" value="LYSINE-SPECIFIC HISTONE DEMETHYLASE 2"/>
    <property type="match status" value="1"/>
</dbReference>
<dbReference type="Gene3D" id="3.50.50.60">
    <property type="entry name" value="FAD/NAD(P)-binding domain"/>
    <property type="match status" value="1"/>
</dbReference>
<proteinExistence type="predicted"/>
<gene>
    <name evidence="2" type="ORF">ACFQ3F_03510</name>
</gene>
<name>A0ABW3VWB8_9ACTN</name>
<dbReference type="InterPro" id="IPR036188">
    <property type="entry name" value="FAD/NAD-bd_sf"/>
</dbReference>
<protein>
    <submittedName>
        <fullName evidence="2">Flavin monoamine oxidase family protein</fullName>
    </submittedName>
</protein>
<comment type="caution">
    <text evidence="2">The sequence shown here is derived from an EMBL/GenBank/DDBJ whole genome shotgun (WGS) entry which is preliminary data.</text>
</comment>
<keyword evidence="3" id="KW-1185">Reference proteome</keyword>
<sequence>MLQEISAVTREYDVVVVGGGFAGARSAAELSSAGHDVLVIEGRDRLGGRMWSELDRLGGRYPVEWGGAFMVDRPTYPLTWQVIDRAGLDLAWGSPADTDLIWFTGGERRVGPLPVPFDELASLERLVVRVQELAGTIDLDAPMHEQDLSSLDVPWPQLLEGSGLGPHTIDLWKAHIITLAGDDWTVPSALPFLRSIAEAGSVLGATFFDAPIDTPMARTLGPQLAGGTASLYEAVSEEAKGDLLLGHRVRRIIEESDRVEVVTDEMSVFARAVVVAVPLGVLNDVEFEPALPKRLQSMAAEGVSAQAEKVTVLIENCPRPFYAHGSPAEGGFATISSTVHGGDTAVAIGFTTSPGALDLTDIASVEAAVRVYLPDCRVTDVAFHDWAADEFSRGTWSYLRPGQSADLDLVREPRGRLAFAGSDYDRRLGVEGALHSAGLAATEVSQILATDR</sequence>
<organism evidence="2 3">
    <name type="scientific">Nocardioides ginsengisoli</name>
    <dbReference type="NCBI Taxonomy" id="363868"/>
    <lineage>
        <taxon>Bacteria</taxon>
        <taxon>Bacillati</taxon>
        <taxon>Actinomycetota</taxon>
        <taxon>Actinomycetes</taxon>
        <taxon>Propionibacteriales</taxon>
        <taxon>Nocardioidaceae</taxon>
        <taxon>Nocardioides</taxon>
    </lineage>
</organism>
<evidence type="ECO:0000313" key="3">
    <source>
        <dbReference type="Proteomes" id="UP001597229"/>
    </source>
</evidence>
<reference evidence="3" key="1">
    <citation type="journal article" date="2019" name="Int. J. Syst. Evol. Microbiol.">
        <title>The Global Catalogue of Microorganisms (GCM) 10K type strain sequencing project: providing services to taxonomists for standard genome sequencing and annotation.</title>
        <authorList>
            <consortium name="The Broad Institute Genomics Platform"/>
            <consortium name="The Broad Institute Genome Sequencing Center for Infectious Disease"/>
            <person name="Wu L."/>
            <person name="Ma J."/>
        </authorList>
    </citation>
    <scope>NUCLEOTIDE SEQUENCE [LARGE SCALE GENOMIC DNA]</scope>
    <source>
        <strain evidence="3">CCUG 52478</strain>
    </source>
</reference>